<proteinExistence type="predicted"/>
<dbReference type="EMBL" id="JACCJB010000004">
    <property type="protein sequence ID" value="KAF6228343.1"/>
    <property type="molecule type" value="Genomic_DNA"/>
</dbReference>
<gene>
    <name evidence="1" type="ORF">HO133_008073</name>
</gene>
<name>A0A8H6CRR1_9LECA</name>
<reference evidence="1 2" key="1">
    <citation type="journal article" date="2020" name="Genomics">
        <title>Complete, high-quality genomes from long-read metagenomic sequencing of two wolf lichen thalli reveals enigmatic genome architecture.</title>
        <authorList>
            <person name="McKenzie S.K."/>
            <person name="Walston R.F."/>
            <person name="Allen J.L."/>
        </authorList>
    </citation>
    <scope>NUCLEOTIDE SEQUENCE [LARGE SCALE GENOMIC DNA]</scope>
    <source>
        <strain evidence="1">WasteWater1</strain>
    </source>
</reference>
<evidence type="ECO:0000313" key="1">
    <source>
        <dbReference type="EMBL" id="KAF6228343.1"/>
    </source>
</evidence>
<comment type="caution">
    <text evidence="1">The sequence shown here is derived from an EMBL/GenBank/DDBJ whole genome shotgun (WGS) entry which is preliminary data.</text>
</comment>
<accession>A0A8H6CRR1</accession>
<dbReference type="Proteomes" id="UP000593566">
    <property type="component" value="Unassembled WGS sequence"/>
</dbReference>
<evidence type="ECO:0000313" key="2">
    <source>
        <dbReference type="Proteomes" id="UP000593566"/>
    </source>
</evidence>
<sequence>MGVDCAEFWSGLRLRDVEASVIWQIIRLIVIALPPPESDAKSNADLAPICGFTTYTLKSAAAQDRGSDVTSPG</sequence>
<protein>
    <submittedName>
        <fullName evidence="1">Uncharacterized protein</fullName>
    </submittedName>
</protein>
<keyword evidence="2" id="KW-1185">Reference proteome</keyword>
<dbReference type="GeneID" id="59336470"/>
<organism evidence="1 2">
    <name type="scientific">Letharia lupina</name>
    <dbReference type="NCBI Taxonomy" id="560253"/>
    <lineage>
        <taxon>Eukaryota</taxon>
        <taxon>Fungi</taxon>
        <taxon>Dikarya</taxon>
        <taxon>Ascomycota</taxon>
        <taxon>Pezizomycotina</taxon>
        <taxon>Lecanoromycetes</taxon>
        <taxon>OSLEUM clade</taxon>
        <taxon>Lecanoromycetidae</taxon>
        <taxon>Lecanorales</taxon>
        <taxon>Lecanorineae</taxon>
        <taxon>Parmeliaceae</taxon>
        <taxon>Letharia</taxon>
    </lineage>
</organism>
<dbReference type="AlphaFoldDB" id="A0A8H6CRR1"/>
<dbReference type="RefSeq" id="XP_037156277.1">
    <property type="nucleotide sequence ID" value="XM_037298941.1"/>
</dbReference>